<evidence type="ECO:0000313" key="8">
    <source>
        <dbReference type="Proteomes" id="UP000664167"/>
    </source>
</evidence>
<keyword evidence="2 5" id="KW-0812">Transmembrane</keyword>
<dbReference type="InterPro" id="IPR020846">
    <property type="entry name" value="MFS_dom"/>
</dbReference>
<evidence type="ECO:0000259" key="6">
    <source>
        <dbReference type="PROSITE" id="PS50850"/>
    </source>
</evidence>
<comment type="subcellular location">
    <subcellularLocation>
        <location evidence="1">Cell membrane</location>
        <topology evidence="1">Multi-pass membrane protein</topology>
    </subcellularLocation>
</comment>
<dbReference type="GO" id="GO:0022857">
    <property type="term" value="F:transmembrane transporter activity"/>
    <property type="evidence" value="ECO:0007669"/>
    <property type="project" value="InterPro"/>
</dbReference>
<evidence type="ECO:0000256" key="2">
    <source>
        <dbReference type="ARBA" id="ARBA00022692"/>
    </source>
</evidence>
<dbReference type="Pfam" id="PF07690">
    <property type="entry name" value="MFS_1"/>
    <property type="match status" value="1"/>
</dbReference>
<dbReference type="Proteomes" id="UP000664167">
    <property type="component" value="Unassembled WGS sequence"/>
</dbReference>
<evidence type="ECO:0000256" key="4">
    <source>
        <dbReference type="ARBA" id="ARBA00023136"/>
    </source>
</evidence>
<keyword evidence="4 5" id="KW-0472">Membrane</keyword>
<evidence type="ECO:0000256" key="3">
    <source>
        <dbReference type="ARBA" id="ARBA00022989"/>
    </source>
</evidence>
<dbReference type="InterPro" id="IPR011701">
    <property type="entry name" value="MFS"/>
</dbReference>
<dbReference type="SUPFAM" id="SSF103473">
    <property type="entry name" value="MFS general substrate transporter"/>
    <property type="match status" value="1"/>
</dbReference>
<feature type="transmembrane region" description="Helical" evidence="5">
    <location>
        <begin position="49"/>
        <end position="69"/>
    </location>
</feature>
<comment type="caution">
    <text evidence="7">The sequence shown here is derived from an EMBL/GenBank/DDBJ whole genome shotgun (WGS) entry which is preliminary data.</text>
</comment>
<feature type="non-terminal residue" evidence="7">
    <location>
        <position position="120"/>
    </location>
</feature>
<dbReference type="EMBL" id="JAFLRJ010000883">
    <property type="protein sequence ID" value="MBO0517817.1"/>
    <property type="molecule type" value="Genomic_DNA"/>
</dbReference>
<evidence type="ECO:0000256" key="5">
    <source>
        <dbReference type="SAM" id="Phobius"/>
    </source>
</evidence>
<proteinExistence type="predicted"/>
<dbReference type="GO" id="GO:0005886">
    <property type="term" value="C:plasma membrane"/>
    <property type="evidence" value="ECO:0007669"/>
    <property type="project" value="UniProtKB-SubCell"/>
</dbReference>
<feature type="transmembrane region" description="Helical" evidence="5">
    <location>
        <begin position="12"/>
        <end position="29"/>
    </location>
</feature>
<dbReference type="Gene3D" id="1.20.1250.20">
    <property type="entry name" value="MFS general substrate transporter like domains"/>
    <property type="match status" value="1"/>
</dbReference>
<feature type="domain" description="Major facilitator superfamily (MFS) profile" evidence="6">
    <location>
        <begin position="1"/>
        <end position="120"/>
    </location>
</feature>
<gene>
    <name evidence="7" type="ORF">J0695_39655</name>
</gene>
<dbReference type="InterPro" id="IPR036259">
    <property type="entry name" value="MFS_trans_sf"/>
</dbReference>
<dbReference type="RefSeq" id="WP_206969694.1">
    <property type="nucleotide sequence ID" value="NZ_JAFLRJ010000883.1"/>
</dbReference>
<evidence type="ECO:0000313" key="7">
    <source>
        <dbReference type="EMBL" id="MBO0517817.1"/>
    </source>
</evidence>
<protein>
    <submittedName>
        <fullName evidence="7">MFS transporter</fullName>
    </submittedName>
</protein>
<dbReference type="AlphaFoldDB" id="A0A939JMD9"/>
<keyword evidence="3 5" id="KW-1133">Transmembrane helix</keyword>
<keyword evidence="8" id="KW-1185">Reference proteome</keyword>
<evidence type="ECO:0000256" key="1">
    <source>
        <dbReference type="ARBA" id="ARBA00004651"/>
    </source>
</evidence>
<name>A0A939JMD9_9ACTN</name>
<sequence>MPPRPRAAATPVWPLVALFTAGYLAAYLLPTTVARLGASLRLAPTQAGLMGSTLLLASALAGFLLASRVERIGPHRLARTGLLLMLIGYGTAAATASVPLVLAGAVIGGFGSGTATTVAA</sequence>
<feature type="transmembrane region" description="Helical" evidence="5">
    <location>
        <begin position="81"/>
        <end position="107"/>
    </location>
</feature>
<accession>A0A939JMD9</accession>
<reference evidence="7" key="1">
    <citation type="submission" date="2021-03" db="EMBL/GenBank/DDBJ databases">
        <title>Streptomyces poriferae sp. nov., a novel marine sponge-derived Actinobacteria species with anti-MRSA activity.</title>
        <authorList>
            <person name="Sandoval-Powers M."/>
            <person name="Kralova S."/>
            <person name="Nguyen G.-S."/>
            <person name="Fawwal D."/>
            <person name="Degnes K."/>
            <person name="Klinkenberg G."/>
            <person name="Sletta H."/>
            <person name="Wentzel A."/>
            <person name="Liles M.R."/>
        </authorList>
    </citation>
    <scope>NUCLEOTIDE SEQUENCE</scope>
    <source>
        <strain evidence="7">DSM 41794</strain>
    </source>
</reference>
<organism evidence="7 8">
    <name type="scientific">Streptomyces beijiangensis</name>
    <dbReference type="NCBI Taxonomy" id="163361"/>
    <lineage>
        <taxon>Bacteria</taxon>
        <taxon>Bacillati</taxon>
        <taxon>Actinomycetota</taxon>
        <taxon>Actinomycetes</taxon>
        <taxon>Kitasatosporales</taxon>
        <taxon>Streptomycetaceae</taxon>
        <taxon>Streptomyces</taxon>
    </lineage>
</organism>
<dbReference type="PROSITE" id="PS50850">
    <property type="entry name" value="MFS"/>
    <property type="match status" value="1"/>
</dbReference>